<evidence type="ECO:0000256" key="1">
    <source>
        <dbReference type="ARBA" id="ARBA00004613"/>
    </source>
</evidence>
<dbReference type="InterPro" id="IPR011042">
    <property type="entry name" value="6-blade_b-propeller_TolB-like"/>
</dbReference>
<feature type="chain" id="PRO_5004656065" description="Bee-milk protein" evidence="6">
    <location>
        <begin position="27"/>
        <end position="420"/>
    </location>
</feature>
<dbReference type="InterPro" id="IPR017996">
    <property type="entry name" value="MRJP/yellow-related"/>
</dbReference>
<protein>
    <recommendedName>
        <fullName evidence="9">Bee-milk protein</fullName>
    </recommendedName>
</protein>
<dbReference type="GO" id="GO:0005576">
    <property type="term" value="C:extracellular region"/>
    <property type="evidence" value="ECO:0007669"/>
    <property type="project" value="UniProtKB-SubCell"/>
</dbReference>
<keyword evidence="3" id="KW-0964">Secreted</keyword>
<comment type="similarity">
    <text evidence="2">Belongs to the major royal jelly protein family.</text>
</comment>
<evidence type="ECO:0000256" key="3">
    <source>
        <dbReference type="ARBA" id="ARBA00022525"/>
    </source>
</evidence>
<evidence type="ECO:0000256" key="4">
    <source>
        <dbReference type="ARBA" id="ARBA00022729"/>
    </source>
</evidence>
<dbReference type="EMBL" id="KB632254">
    <property type="protein sequence ID" value="ERL90617.1"/>
    <property type="molecule type" value="Genomic_DNA"/>
</dbReference>
<dbReference type="AlphaFoldDB" id="U4UC26"/>
<evidence type="ECO:0000256" key="5">
    <source>
        <dbReference type="ARBA" id="ARBA00023180"/>
    </source>
</evidence>
<dbReference type="PANTHER" id="PTHR10009">
    <property type="entry name" value="PROTEIN YELLOW-RELATED"/>
    <property type="match status" value="1"/>
</dbReference>
<keyword evidence="4 6" id="KW-0732">Signal</keyword>
<dbReference type="PANTHER" id="PTHR10009:SF7">
    <property type="entry name" value="GH10609P-RELATED"/>
    <property type="match status" value="1"/>
</dbReference>
<dbReference type="Gene3D" id="2.120.10.30">
    <property type="entry name" value="TolB, C-terminal domain"/>
    <property type="match status" value="1"/>
</dbReference>
<organism evidence="7 8">
    <name type="scientific">Dendroctonus ponderosae</name>
    <name type="common">Mountain pine beetle</name>
    <dbReference type="NCBI Taxonomy" id="77166"/>
    <lineage>
        <taxon>Eukaryota</taxon>
        <taxon>Metazoa</taxon>
        <taxon>Ecdysozoa</taxon>
        <taxon>Arthropoda</taxon>
        <taxon>Hexapoda</taxon>
        <taxon>Insecta</taxon>
        <taxon>Pterygota</taxon>
        <taxon>Neoptera</taxon>
        <taxon>Endopterygota</taxon>
        <taxon>Coleoptera</taxon>
        <taxon>Polyphaga</taxon>
        <taxon>Cucujiformia</taxon>
        <taxon>Curculionidae</taxon>
        <taxon>Scolytinae</taxon>
        <taxon>Dendroctonus</taxon>
    </lineage>
</organism>
<evidence type="ECO:0000313" key="8">
    <source>
        <dbReference type="Proteomes" id="UP000030742"/>
    </source>
</evidence>
<evidence type="ECO:0000256" key="6">
    <source>
        <dbReference type="SAM" id="SignalP"/>
    </source>
</evidence>
<dbReference type="Proteomes" id="UP000030742">
    <property type="component" value="Unassembled WGS sequence"/>
</dbReference>
<dbReference type="SUPFAM" id="SSF101898">
    <property type="entry name" value="NHL repeat"/>
    <property type="match status" value="1"/>
</dbReference>
<feature type="signal peptide" evidence="6">
    <location>
        <begin position="1"/>
        <end position="26"/>
    </location>
</feature>
<keyword evidence="5" id="KW-0325">Glycoprotein</keyword>
<reference evidence="7 8" key="1">
    <citation type="journal article" date="2013" name="Genome Biol.">
        <title>Draft genome of the mountain pine beetle, Dendroctonus ponderosae Hopkins, a major forest pest.</title>
        <authorList>
            <person name="Keeling C.I."/>
            <person name="Yuen M.M."/>
            <person name="Liao N.Y."/>
            <person name="Docking T.R."/>
            <person name="Chan S.K."/>
            <person name="Taylor G.A."/>
            <person name="Palmquist D.L."/>
            <person name="Jackman S.D."/>
            <person name="Nguyen A."/>
            <person name="Li M."/>
            <person name="Henderson H."/>
            <person name="Janes J.K."/>
            <person name="Zhao Y."/>
            <person name="Pandoh P."/>
            <person name="Moore R."/>
            <person name="Sperling F.A."/>
            <person name="Huber D.P."/>
            <person name="Birol I."/>
            <person name="Jones S.J."/>
            <person name="Bohlmann J."/>
        </authorList>
    </citation>
    <scope>NUCLEOTIDE SEQUENCE</scope>
</reference>
<gene>
    <name evidence="7" type="ORF">D910_07964</name>
</gene>
<accession>U4UC26</accession>
<evidence type="ECO:0000313" key="7">
    <source>
        <dbReference type="EMBL" id="ERL90617.1"/>
    </source>
</evidence>
<dbReference type="STRING" id="77166.U4UC26"/>
<evidence type="ECO:0008006" key="9">
    <source>
        <dbReference type="Google" id="ProtNLM"/>
    </source>
</evidence>
<comment type="subcellular location">
    <subcellularLocation>
        <location evidence="1">Secreted</location>
    </subcellularLocation>
</comment>
<evidence type="ECO:0000256" key="2">
    <source>
        <dbReference type="ARBA" id="ARBA00009127"/>
    </source>
</evidence>
<dbReference type="Pfam" id="PF03022">
    <property type="entry name" value="MRJP"/>
    <property type="match status" value="1"/>
</dbReference>
<name>U4UC26_DENPD</name>
<dbReference type="OrthoDB" id="6740857at2759"/>
<sequence>MSSTFKTFFKGLIYLSMISVLKKSSASPSRSNYDFKIKYQWKQIEYKFRDEQERSAAIANGSFNAGRLQPTDAQYTYDAYSGLERVFIATPRLTPTGYPATLGVVTHETRDGNPIIDPYPSWSWQINPEECRYHRIVSVYRVWADECNRLWVADTGFVAGNATCLPQILAFDLRTNQLIHKYEVPYVQVRNLSLYIAPMAEVEDFANNCENTWIYVPDTDTPSLLVYSLKLNDSWVVLDESFTADPQYNTYTIEGQTFRFNDGIFTAALSPKSDGPSKRKLHYHAMSNVKESWVYVKHLKNPRNFDFPYCSPQLFYTYHGRRKRQSPTEAADRKGNIYFSILTENQLVKWNPSTAYIESNFEIITPPSLPILFASGLKVLPHKDGKGEVLWVFDVAFERSQTGNLNGSTVNFRLFEAWLD</sequence>
<proteinExistence type="inferred from homology"/>